<dbReference type="InterPro" id="IPR036264">
    <property type="entry name" value="Bact_exopeptidase_dim_dom"/>
</dbReference>
<dbReference type="InterPro" id="IPR011650">
    <property type="entry name" value="Peptidase_M20_dimer"/>
</dbReference>
<feature type="region of interest" description="Disordered" evidence="7">
    <location>
        <begin position="1"/>
        <end position="21"/>
    </location>
</feature>
<evidence type="ECO:0000256" key="4">
    <source>
        <dbReference type="ARBA" id="ARBA00022723"/>
    </source>
</evidence>
<dbReference type="Gene3D" id="3.40.630.10">
    <property type="entry name" value="Zn peptidases"/>
    <property type="match status" value="1"/>
</dbReference>
<dbReference type="InterPro" id="IPR002933">
    <property type="entry name" value="Peptidase_M20"/>
</dbReference>
<dbReference type="SUPFAM" id="SSF55031">
    <property type="entry name" value="Bacterial exopeptidase dimerisation domain"/>
    <property type="match status" value="1"/>
</dbReference>
<comment type="caution">
    <text evidence="9">The sequence shown here is derived from an EMBL/GenBank/DDBJ whole genome shotgun (WGS) entry which is preliminary data.</text>
</comment>
<sequence length="439" mass="45905">MMPSDCSGTHSGTADGAASAPGGYRAVARCDALGAAPYSEENDRLFRPYLSAAHRATRARIAGWMQEAGMNTRVDAAGNSVGRYEGLKPDAPALLIGSHLDTVRDAGRYDGTLGVVLGIEVVAHYAARGVRFPFALEVIGFGDEEGSRFPVSMLTSRAVAGLLQEAPVGMHDAAGVSLQAALAEEGLLLEHMPKAARRPEDYVAYLEAHIEQGPVLEAENRAVGVVTAIAAQYRFRVSIQGVAGHAGTIPMALRQDALAAAAEAVLAVESVGRAGPPDLVATVGQLNVSPGVPNVVPGHVVFSIDVRAGEAAVRNAAAEEIRTALEALAARRNVTLEMTLQQDLPATPCDASLTRLLGDAVYTITGEAARRMVSGAGHDAMVLAALAPVCMLFIRCAGGISHNPAEAVDAADVEQAFQVMTRFIEEFAGHYLDSKERPV</sequence>
<dbReference type="PANTHER" id="PTHR32494:SF19">
    <property type="entry name" value="ALLANTOATE DEIMINASE-RELATED"/>
    <property type="match status" value="1"/>
</dbReference>
<dbReference type="Gene3D" id="3.30.70.360">
    <property type="match status" value="1"/>
</dbReference>
<organism evidence="9 10">
    <name type="scientific">Acetobacter farinalis</name>
    <dbReference type="NCBI Taxonomy" id="1260984"/>
    <lineage>
        <taxon>Bacteria</taxon>
        <taxon>Pseudomonadati</taxon>
        <taxon>Pseudomonadota</taxon>
        <taxon>Alphaproteobacteria</taxon>
        <taxon>Acetobacterales</taxon>
        <taxon>Acetobacteraceae</taxon>
        <taxon>Acetobacter</taxon>
    </lineage>
</organism>
<dbReference type="Pfam" id="PF01546">
    <property type="entry name" value="Peptidase_M20"/>
    <property type="match status" value="1"/>
</dbReference>
<gene>
    <name evidence="9" type="ORF">OQ252_08145</name>
</gene>
<keyword evidence="10" id="KW-1185">Reference proteome</keyword>
<feature type="domain" description="Peptidase M20 dimerisation" evidence="8">
    <location>
        <begin position="235"/>
        <end position="330"/>
    </location>
</feature>
<dbReference type="PANTHER" id="PTHR32494">
    <property type="entry name" value="ALLANTOATE DEIMINASE-RELATED"/>
    <property type="match status" value="1"/>
</dbReference>
<evidence type="ECO:0000259" key="8">
    <source>
        <dbReference type="Pfam" id="PF07687"/>
    </source>
</evidence>
<dbReference type="EMBL" id="JAPIUX010000007">
    <property type="protein sequence ID" value="MCX2561361.1"/>
    <property type="molecule type" value="Genomic_DNA"/>
</dbReference>
<proteinExistence type="inferred from homology"/>
<comment type="similarity">
    <text evidence="2">Belongs to the peptidase M20 family.</text>
</comment>
<dbReference type="SUPFAM" id="SSF53187">
    <property type="entry name" value="Zn-dependent exopeptidases"/>
    <property type="match status" value="1"/>
</dbReference>
<dbReference type="RefSeq" id="WP_242007350.1">
    <property type="nucleotide sequence ID" value="NZ_JAPIUX010000007.1"/>
</dbReference>
<dbReference type="PROSITE" id="PS00758">
    <property type="entry name" value="ARGE_DAPE_CPG2_1"/>
    <property type="match status" value="1"/>
</dbReference>
<dbReference type="Proteomes" id="UP001526446">
    <property type="component" value="Unassembled WGS sequence"/>
</dbReference>
<dbReference type="PIRSF" id="PIRSF001235">
    <property type="entry name" value="Amidase_carbamoylase"/>
    <property type="match status" value="1"/>
</dbReference>
<evidence type="ECO:0000256" key="2">
    <source>
        <dbReference type="ARBA" id="ARBA00006153"/>
    </source>
</evidence>
<dbReference type="InterPro" id="IPR010158">
    <property type="entry name" value="Amidase_Cbmase"/>
</dbReference>
<dbReference type="NCBIfam" id="NF006775">
    <property type="entry name" value="PRK09290.2-5"/>
    <property type="match status" value="1"/>
</dbReference>
<evidence type="ECO:0000256" key="1">
    <source>
        <dbReference type="ARBA" id="ARBA00001936"/>
    </source>
</evidence>
<comment type="cofactor">
    <cofactor evidence="1">
        <name>Mn(2+)</name>
        <dbReference type="ChEBI" id="CHEBI:29035"/>
    </cofactor>
</comment>
<evidence type="ECO:0000256" key="7">
    <source>
        <dbReference type="SAM" id="MobiDB-lite"/>
    </source>
</evidence>
<evidence type="ECO:0000256" key="3">
    <source>
        <dbReference type="ARBA" id="ARBA00011738"/>
    </source>
</evidence>
<dbReference type="Pfam" id="PF07687">
    <property type="entry name" value="M20_dimer"/>
    <property type="match status" value="1"/>
</dbReference>
<protein>
    <submittedName>
        <fullName evidence="9">Allantoate amidohydrolase</fullName>
    </submittedName>
</protein>
<dbReference type="InterPro" id="IPR001261">
    <property type="entry name" value="ArgE/DapE_CS"/>
</dbReference>
<evidence type="ECO:0000313" key="10">
    <source>
        <dbReference type="Proteomes" id="UP001526446"/>
    </source>
</evidence>
<feature type="compositionally biased region" description="Polar residues" evidence="7">
    <location>
        <begin position="1"/>
        <end position="12"/>
    </location>
</feature>
<accession>A0ABT3Q7Z2</accession>
<evidence type="ECO:0000256" key="5">
    <source>
        <dbReference type="ARBA" id="ARBA00022801"/>
    </source>
</evidence>
<dbReference type="NCBIfam" id="TIGR01879">
    <property type="entry name" value="hydantase"/>
    <property type="match status" value="1"/>
</dbReference>
<keyword evidence="6" id="KW-0464">Manganese</keyword>
<keyword evidence="4" id="KW-0479">Metal-binding</keyword>
<evidence type="ECO:0000313" key="9">
    <source>
        <dbReference type="EMBL" id="MCX2561361.1"/>
    </source>
</evidence>
<comment type="subunit">
    <text evidence="3">Homodimer.</text>
</comment>
<evidence type="ECO:0000256" key="6">
    <source>
        <dbReference type="ARBA" id="ARBA00023211"/>
    </source>
</evidence>
<keyword evidence="5" id="KW-0378">Hydrolase</keyword>
<dbReference type="CDD" id="cd03884">
    <property type="entry name" value="M20_bAS"/>
    <property type="match status" value="1"/>
</dbReference>
<reference evidence="9 10" key="1">
    <citation type="submission" date="2022-11" db="EMBL/GenBank/DDBJ databases">
        <title>Genome sequencing of Acetobacter type strain.</title>
        <authorList>
            <person name="Heo J."/>
            <person name="Lee D."/>
            <person name="Han B.-H."/>
            <person name="Hong S.-B."/>
            <person name="Kwon S.-W."/>
        </authorList>
    </citation>
    <scope>NUCLEOTIDE SEQUENCE [LARGE SCALE GENOMIC DNA]</scope>
    <source>
        <strain evidence="9 10">KACC 21251</strain>
    </source>
</reference>
<name>A0ABT3Q7Z2_9PROT</name>